<feature type="domain" description="Fe/B12 periplasmic-binding" evidence="8">
    <location>
        <begin position="75"/>
        <end position="336"/>
    </location>
</feature>
<dbReference type="Pfam" id="PF01497">
    <property type="entry name" value="Peripla_BP_2"/>
    <property type="match status" value="1"/>
</dbReference>
<feature type="coiled-coil region" evidence="5">
    <location>
        <begin position="173"/>
        <end position="200"/>
    </location>
</feature>
<gene>
    <name evidence="9" type="ORF">J2Z66_001487</name>
</gene>
<comment type="subcellular location">
    <subcellularLocation>
        <location evidence="1">Cell envelope</location>
    </subcellularLocation>
</comment>
<feature type="region of interest" description="Disordered" evidence="6">
    <location>
        <begin position="29"/>
        <end position="57"/>
    </location>
</feature>
<feature type="chain" id="PRO_5045795687" evidence="7">
    <location>
        <begin position="26"/>
        <end position="337"/>
    </location>
</feature>
<evidence type="ECO:0000256" key="7">
    <source>
        <dbReference type="SAM" id="SignalP"/>
    </source>
</evidence>
<keyword evidence="10" id="KW-1185">Reference proteome</keyword>
<dbReference type="PROSITE" id="PS50983">
    <property type="entry name" value="FE_B12_PBP"/>
    <property type="match status" value="1"/>
</dbReference>
<dbReference type="PANTHER" id="PTHR30532:SF1">
    <property type="entry name" value="IRON(3+)-HYDROXAMATE-BINDING PROTEIN FHUD"/>
    <property type="match status" value="1"/>
</dbReference>
<comment type="similarity">
    <text evidence="2">Belongs to the bacterial solute-binding protein 8 family.</text>
</comment>
<reference evidence="9 10" key="1">
    <citation type="submission" date="2021-03" db="EMBL/GenBank/DDBJ databases">
        <title>Genomic Encyclopedia of Type Strains, Phase IV (KMG-IV): sequencing the most valuable type-strain genomes for metagenomic binning, comparative biology and taxonomic classification.</title>
        <authorList>
            <person name="Goeker M."/>
        </authorList>
    </citation>
    <scope>NUCLEOTIDE SEQUENCE [LARGE SCALE GENOMIC DNA]</scope>
    <source>
        <strain evidence="9 10">DSM 26048</strain>
    </source>
</reference>
<dbReference type="RefSeq" id="WP_209970667.1">
    <property type="nucleotide sequence ID" value="NZ_JAGGLB010000003.1"/>
</dbReference>
<accession>A0ABS4IQQ4</accession>
<dbReference type="InterPro" id="IPR051313">
    <property type="entry name" value="Bact_iron-sidero_bind"/>
</dbReference>
<dbReference type="Gene3D" id="3.40.50.1980">
    <property type="entry name" value="Nitrogenase molybdenum iron protein domain"/>
    <property type="match status" value="2"/>
</dbReference>
<keyword evidence="3" id="KW-0813">Transport</keyword>
<evidence type="ECO:0000256" key="3">
    <source>
        <dbReference type="ARBA" id="ARBA00022448"/>
    </source>
</evidence>
<dbReference type="Proteomes" id="UP001519287">
    <property type="component" value="Unassembled WGS sequence"/>
</dbReference>
<evidence type="ECO:0000313" key="10">
    <source>
        <dbReference type="Proteomes" id="UP001519287"/>
    </source>
</evidence>
<dbReference type="PANTHER" id="PTHR30532">
    <property type="entry name" value="IRON III DICITRATE-BINDING PERIPLASMIC PROTEIN"/>
    <property type="match status" value="1"/>
</dbReference>
<dbReference type="InterPro" id="IPR002491">
    <property type="entry name" value="ABC_transptr_periplasmic_BD"/>
</dbReference>
<dbReference type="CDD" id="cd01146">
    <property type="entry name" value="FhuD"/>
    <property type="match status" value="1"/>
</dbReference>
<name>A0ABS4IQQ4_9BACL</name>
<evidence type="ECO:0000256" key="5">
    <source>
        <dbReference type="SAM" id="Coils"/>
    </source>
</evidence>
<evidence type="ECO:0000259" key="8">
    <source>
        <dbReference type="PROSITE" id="PS50983"/>
    </source>
</evidence>
<evidence type="ECO:0000256" key="1">
    <source>
        <dbReference type="ARBA" id="ARBA00004196"/>
    </source>
</evidence>
<evidence type="ECO:0000256" key="6">
    <source>
        <dbReference type="SAM" id="MobiDB-lite"/>
    </source>
</evidence>
<keyword evidence="5" id="KW-0175">Coiled coil</keyword>
<organism evidence="9 10">
    <name type="scientific">Paenibacillus eucommiae</name>
    <dbReference type="NCBI Taxonomy" id="1355755"/>
    <lineage>
        <taxon>Bacteria</taxon>
        <taxon>Bacillati</taxon>
        <taxon>Bacillota</taxon>
        <taxon>Bacilli</taxon>
        <taxon>Bacillales</taxon>
        <taxon>Paenibacillaceae</taxon>
        <taxon>Paenibacillus</taxon>
    </lineage>
</organism>
<evidence type="ECO:0000256" key="4">
    <source>
        <dbReference type="ARBA" id="ARBA00022729"/>
    </source>
</evidence>
<sequence length="337" mass="37670">MKRSVRLIMGLAALLVLIMITACNAGNNEPNKTSTSTSTPTVNPAEPSPSSDVSEKERVVKSLKGDISIPAEPQRVIGLSVVYPEFLYALGVTPIAVQNYHPDFPAYIKEPFKDTLKMGIGKSPNFEAILTANPDLIIAPTWWADKDYEQLSKIAPTVLLPQRDKWQDELRDIAEVLDKKDLAEKIIQDLTNKEAAAKEKLHTLVGDDTVMYMMILDDGLIIYGENIDRGSFIHKQLGLKPIGNFPKSELSVSISLEKIPEYNPDHIILQLNDDSNEKVQSRYKEMLESSLWKNMTAVKKNQVYIMGAKEWFNLGMSPLADNSAIDDVLHAFEKKSK</sequence>
<evidence type="ECO:0000256" key="2">
    <source>
        <dbReference type="ARBA" id="ARBA00008814"/>
    </source>
</evidence>
<protein>
    <submittedName>
        <fullName evidence="9">Iron complex transport system substrate-binding protein</fullName>
    </submittedName>
</protein>
<dbReference type="PROSITE" id="PS51257">
    <property type="entry name" value="PROKAR_LIPOPROTEIN"/>
    <property type="match status" value="1"/>
</dbReference>
<evidence type="ECO:0000313" key="9">
    <source>
        <dbReference type="EMBL" id="MBP1989889.1"/>
    </source>
</evidence>
<feature type="signal peptide" evidence="7">
    <location>
        <begin position="1"/>
        <end position="25"/>
    </location>
</feature>
<comment type="caution">
    <text evidence="9">The sequence shown here is derived from an EMBL/GenBank/DDBJ whole genome shotgun (WGS) entry which is preliminary data.</text>
</comment>
<dbReference type="EMBL" id="JAGGLB010000003">
    <property type="protein sequence ID" value="MBP1989889.1"/>
    <property type="molecule type" value="Genomic_DNA"/>
</dbReference>
<dbReference type="SUPFAM" id="SSF53807">
    <property type="entry name" value="Helical backbone' metal receptor"/>
    <property type="match status" value="1"/>
</dbReference>
<proteinExistence type="inferred from homology"/>
<keyword evidence="4 7" id="KW-0732">Signal</keyword>